<proteinExistence type="predicted"/>
<reference evidence="6" key="2">
    <citation type="journal article" date="2023" name="IMA Fungus">
        <title>Comparative genomic study of the Penicillium genus elucidates a diverse pangenome and 15 lateral gene transfer events.</title>
        <authorList>
            <person name="Petersen C."/>
            <person name="Sorensen T."/>
            <person name="Nielsen M.R."/>
            <person name="Sondergaard T.E."/>
            <person name="Sorensen J.L."/>
            <person name="Fitzpatrick D.A."/>
            <person name="Frisvad J.C."/>
            <person name="Nielsen K.L."/>
        </authorList>
    </citation>
    <scope>NUCLEOTIDE SEQUENCE</scope>
    <source>
        <strain evidence="6">IBT 21472</strain>
    </source>
</reference>
<dbReference type="GO" id="GO:0046872">
    <property type="term" value="F:metal ion binding"/>
    <property type="evidence" value="ECO:0007669"/>
    <property type="project" value="UniProtKB-KW"/>
</dbReference>
<dbReference type="GO" id="GO:0003677">
    <property type="term" value="F:DNA binding"/>
    <property type="evidence" value="ECO:0007669"/>
    <property type="project" value="UniProtKB-KW"/>
</dbReference>
<gene>
    <name evidence="6" type="ORF">N7476_010637</name>
</gene>
<evidence type="ECO:0000256" key="4">
    <source>
        <dbReference type="ARBA" id="ARBA00023242"/>
    </source>
</evidence>
<dbReference type="Proteomes" id="UP001147746">
    <property type="component" value="Unassembled WGS sequence"/>
</dbReference>
<evidence type="ECO:0000256" key="1">
    <source>
        <dbReference type="ARBA" id="ARBA00004123"/>
    </source>
</evidence>
<comment type="caution">
    <text evidence="6">The sequence shown here is derived from an EMBL/GenBank/DDBJ whole genome shotgun (WGS) entry which is preliminary data.</text>
</comment>
<keyword evidence="3" id="KW-0238">DNA-binding</keyword>
<dbReference type="OrthoDB" id="3266505at2759"/>
<evidence type="ECO:0008006" key="8">
    <source>
        <dbReference type="Google" id="ProtNLM"/>
    </source>
</evidence>
<keyword evidence="7" id="KW-1185">Reference proteome</keyword>
<reference evidence="6" key="1">
    <citation type="submission" date="2022-12" db="EMBL/GenBank/DDBJ databases">
        <authorList>
            <person name="Petersen C."/>
        </authorList>
    </citation>
    <scope>NUCLEOTIDE SEQUENCE</scope>
    <source>
        <strain evidence="6">IBT 21472</strain>
    </source>
</reference>
<evidence type="ECO:0000313" key="6">
    <source>
        <dbReference type="EMBL" id="KAJ5299080.1"/>
    </source>
</evidence>
<dbReference type="CDD" id="cd12148">
    <property type="entry name" value="fungal_TF_MHR"/>
    <property type="match status" value="1"/>
</dbReference>
<keyword evidence="2" id="KW-0479">Metal-binding</keyword>
<organism evidence="6 7">
    <name type="scientific">Penicillium atrosanguineum</name>
    <dbReference type="NCBI Taxonomy" id="1132637"/>
    <lineage>
        <taxon>Eukaryota</taxon>
        <taxon>Fungi</taxon>
        <taxon>Dikarya</taxon>
        <taxon>Ascomycota</taxon>
        <taxon>Pezizomycotina</taxon>
        <taxon>Eurotiomycetes</taxon>
        <taxon>Eurotiomycetidae</taxon>
        <taxon>Eurotiales</taxon>
        <taxon>Aspergillaceae</taxon>
        <taxon>Penicillium</taxon>
    </lineage>
</organism>
<evidence type="ECO:0000256" key="5">
    <source>
        <dbReference type="SAM" id="MobiDB-lite"/>
    </source>
</evidence>
<dbReference type="PANTHER" id="PTHR46910">
    <property type="entry name" value="TRANSCRIPTION FACTOR PDR1"/>
    <property type="match status" value="1"/>
</dbReference>
<feature type="region of interest" description="Disordered" evidence="5">
    <location>
        <begin position="81"/>
        <end position="103"/>
    </location>
</feature>
<dbReference type="EMBL" id="JAPZBO010000010">
    <property type="protein sequence ID" value="KAJ5299080.1"/>
    <property type="molecule type" value="Genomic_DNA"/>
</dbReference>
<evidence type="ECO:0000256" key="3">
    <source>
        <dbReference type="ARBA" id="ARBA00023125"/>
    </source>
</evidence>
<dbReference type="PANTHER" id="PTHR46910:SF3">
    <property type="entry name" value="HALOTOLERANCE PROTEIN 9-RELATED"/>
    <property type="match status" value="1"/>
</dbReference>
<evidence type="ECO:0000256" key="2">
    <source>
        <dbReference type="ARBA" id="ARBA00022723"/>
    </source>
</evidence>
<sequence>MPPVRSEPRSMPNRRSDATKVISARIRELETRLALYEPQFTTGNPITPFNYLNEDSTAQRISTERDIGSSQNFGYRVQTLFEQRSNQPPEPRSRPFKSTRASLFPEDLPPLQPRISRPGWSLADLELPPEEDAFQLLDTVLFYFEEPQHLFDARYISDRLTAFYENREEQLRRPDIRVVQILVILALGKLIRGEQDILELPPGTRLFKYALDLLPTPDELRSQGVAGIEALAIIAIYLQNGDRTDDAATYSIILTLRPIVLHLTKSILDREITFPESHHSFQGLTGTCIEAARWCLELMIVARKENMIAIFGFFDLEAIFSAGFILLMGEMIDAASAGHGTSSVCLKPSPGVYEAMDLLRYLASFQNRAAEARLQQMLRLSTRIPSLVDAVSLREEAKTYDRLPQLDTSEVEGTAAEIDSGESNSLDFRMAGTSMEGLAQRFLPIHFPTDLQDMHSVYHDQDFVLTGADIADFEELQRQLFGPEVQS</sequence>
<name>A0A9W9KTN0_9EURO</name>
<dbReference type="GO" id="GO:0003700">
    <property type="term" value="F:DNA-binding transcription factor activity"/>
    <property type="evidence" value="ECO:0007669"/>
    <property type="project" value="InterPro"/>
</dbReference>
<accession>A0A9W9KTN0</accession>
<dbReference type="AlphaFoldDB" id="A0A9W9KTN0"/>
<evidence type="ECO:0000313" key="7">
    <source>
        <dbReference type="Proteomes" id="UP001147746"/>
    </source>
</evidence>
<comment type="subcellular location">
    <subcellularLocation>
        <location evidence="1">Nucleus</location>
    </subcellularLocation>
</comment>
<protein>
    <recommendedName>
        <fullName evidence="8">Transcription factor domain-containing protein</fullName>
    </recommendedName>
</protein>
<dbReference type="InterPro" id="IPR050987">
    <property type="entry name" value="AtrR-like"/>
</dbReference>
<dbReference type="GO" id="GO:0005634">
    <property type="term" value="C:nucleus"/>
    <property type="evidence" value="ECO:0007669"/>
    <property type="project" value="UniProtKB-SubCell"/>
</dbReference>
<keyword evidence="4" id="KW-0539">Nucleus</keyword>